<evidence type="ECO:0000256" key="2">
    <source>
        <dbReference type="ARBA" id="ARBA00022528"/>
    </source>
</evidence>
<organism evidence="4 5">
    <name type="scientific">Symbiodinium natans</name>
    <dbReference type="NCBI Taxonomy" id="878477"/>
    <lineage>
        <taxon>Eukaryota</taxon>
        <taxon>Sar</taxon>
        <taxon>Alveolata</taxon>
        <taxon>Dinophyceae</taxon>
        <taxon>Suessiales</taxon>
        <taxon>Symbiodiniaceae</taxon>
        <taxon>Symbiodinium</taxon>
    </lineage>
</organism>
<comment type="caution">
    <text evidence="4">The sequence shown here is derived from an EMBL/GenBank/DDBJ whole genome shotgun (WGS) entry which is preliminary data.</text>
</comment>
<dbReference type="EMBL" id="CAJNDS010002002">
    <property type="protein sequence ID" value="CAE7295468.1"/>
    <property type="molecule type" value="Genomic_DNA"/>
</dbReference>
<dbReference type="Gene3D" id="1.10.3460.10">
    <property type="entry name" value="Chlorophyll a/b binding protein domain"/>
    <property type="match status" value="1"/>
</dbReference>
<dbReference type="Pfam" id="PF00504">
    <property type="entry name" value="Chloroa_b-bind"/>
    <property type="match status" value="1"/>
</dbReference>
<keyword evidence="5" id="KW-1185">Reference proteome</keyword>
<name>A0A812N4G3_9DINO</name>
<dbReference type="AlphaFoldDB" id="A0A812N4G3"/>
<accession>A0A812N4G3</accession>
<comment type="subcellular location">
    <subcellularLocation>
        <location evidence="1">Plastid</location>
        <location evidence="1">Chloroplast</location>
    </subcellularLocation>
</comment>
<dbReference type="Proteomes" id="UP000604046">
    <property type="component" value="Unassembled WGS sequence"/>
</dbReference>
<protein>
    <submittedName>
        <fullName evidence="4">RbcL protein</fullName>
    </submittedName>
</protein>
<reference evidence="4" key="1">
    <citation type="submission" date="2021-02" db="EMBL/GenBank/DDBJ databases">
        <authorList>
            <person name="Dougan E. K."/>
            <person name="Rhodes N."/>
            <person name="Thang M."/>
            <person name="Chan C."/>
        </authorList>
    </citation>
    <scope>NUCLEOTIDE SEQUENCE</scope>
</reference>
<evidence type="ECO:0000256" key="1">
    <source>
        <dbReference type="ARBA" id="ARBA00004229"/>
    </source>
</evidence>
<proteinExistence type="predicted"/>
<dbReference type="InterPro" id="IPR022796">
    <property type="entry name" value="Chloroa_b-bind"/>
</dbReference>
<gene>
    <name evidence="4" type="primary">rbcL</name>
    <name evidence="4" type="ORF">SNAT2548_LOCUS15558</name>
</gene>
<sequence>MPRFAHSPSVGTWLASQTNKASCLRVQKPNMNPAAIRQAESVKVHAAEPQGLSTQGEEARDIREIEDVFGANLQAAETTKCGTPVIAEAAFSAAARPRPRPAAIFTDGESVRQGRPYKALLSKSHSFTPEAVWQRWYRKLRRAKEIAAVDKDVKRSRQSEIKHGRVAMLATMDYIDQQARGLPTLLGNARGNWKKQAHARDRQSCELAAGTRNQIQYLLACRPTASNACKVPCKDAVSEYACQKNVYADLEFVNDVGYLPDGTSPNTVNRPESSAADRRIAGFPLPRTSFVNSVPLNGSTARATMPLRQLDQRLWVPVLAPPCRLQHTLHQLRQLDQRLWVPVLAPPCRLQHTLHQLRQLDQRLWVPVLAPPCRLQHTLHQLRQLDQRLWVPVLAPPCRLQHTLHQLRQLDPRLWVPVLAPPCRLQHTLHQLRQLDQRLWVPVLAPPCRLQHTLHQLRQLDQRLWVPVLAPPCRLQHTLHQLRQLDQRLWVPVLAPPCRLQHTLHQLRQLDPPLPRMEGPSTDAYADLDYSNWDALVTQVITTFTEMFEALIE</sequence>
<dbReference type="GO" id="GO:0009507">
    <property type="term" value="C:chloroplast"/>
    <property type="evidence" value="ECO:0007669"/>
    <property type="project" value="UniProtKB-SubCell"/>
</dbReference>
<keyword evidence="2" id="KW-0150">Chloroplast</keyword>
<dbReference type="SUPFAM" id="SSF103511">
    <property type="entry name" value="Chlorophyll a-b binding protein"/>
    <property type="match status" value="1"/>
</dbReference>
<evidence type="ECO:0000256" key="3">
    <source>
        <dbReference type="ARBA" id="ARBA00022640"/>
    </source>
</evidence>
<evidence type="ECO:0000313" key="4">
    <source>
        <dbReference type="EMBL" id="CAE7295468.1"/>
    </source>
</evidence>
<evidence type="ECO:0000313" key="5">
    <source>
        <dbReference type="Proteomes" id="UP000604046"/>
    </source>
</evidence>
<keyword evidence="3" id="KW-0934">Plastid</keyword>